<keyword evidence="3" id="KW-0472">Membrane</keyword>
<organism evidence="4">
    <name type="scientific">Blastobotrys adeninivorans</name>
    <name type="common">Yeast</name>
    <name type="synonym">Arxula adeninivorans</name>
    <dbReference type="NCBI Taxonomy" id="409370"/>
    <lineage>
        <taxon>Eukaryota</taxon>
        <taxon>Fungi</taxon>
        <taxon>Dikarya</taxon>
        <taxon>Ascomycota</taxon>
        <taxon>Saccharomycotina</taxon>
        <taxon>Dipodascomycetes</taxon>
        <taxon>Dipodascales</taxon>
        <taxon>Trichomonascaceae</taxon>
        <taxon>Blastobotrys</taxon>
    </lineage>
</organism>
<name>A0A060SZK9_BLAAD</name>
<keyword evidence="1" id="KW-0175">Coiled coil</keyword>
<evidence type="ECO:0000313" key="4">
    <source>
        <dbReference type="EMBL" id="CDP34285.1"/>
    </source>
</evidence>
<feature type="compositionally biased region" description="Low complexity" evidence="2">
    <location>
        <begin position="322"/>
        <end position="335"/>
    </location>
</feature>
<feature type="coiled-coil region" evidence="1">
    <location>
        <begin position="450"/>
        <end position="597"/>
    </location>
</feature>
<evidence type="ECO:0000256" key="3">
    <source>
        <dbReference type="SAM" id="Phobius"/>
    </source>
</evidence>
<dbReference type="PhylomeDB" id="A0A060SZK9"/>
<keyword evidence="3" id="KW-1133">Transmembrane helix</keyword>
<evidence type="ECO:0000256" key="1">
    <source>
        <dbReference type="SAM" id="Coils"/>
    </source>
</evidence>
<sequence length="664" mass="74236">MEKKAAKPWHVIRPAPFADTLAILALFSRLPVIIMSLIHCVFITTIFSSSMASRSHFRWNSLGSGWTASSGHGGVSTMTMVIQTLVIDTVVACITLFLGPARQVVLMFANATVASSLGGGNRVFSNAIYSTTVAEVIRLALTRYIFQGDIVEFDDEYLSAQSMSVGGASGSGPQFHSYEGFNTLTGAVSLISRTARFLKAVDWRRELPFLGYQIIAIHVIGMGLVPFVKRIFPERADHDEDTSSSISSAGINTAEPEYGTTVISFTDADDDIAPERVDFAMLYPPATKRNKRLAAVRANQPLWSTLASSMVLAARQEEHDPGQSSTTGGHSSSSNQSKCFIRFILDNMVVFAMVGFDDTRREAYTVLVNGIQWPQVCIDQEYDYDGGFLIVVYGLTPVTQYELEIQLSGIDSAIMKVNVCTTVKANSNQPAPLVMTSRPLSPVTTLLDTLTTAQMSLSEEKARLKRLRKEHAKRHASLRSEIESVRAKLDMADKGDERNRRKVLSLRESVKQLEQEIEEIITTTEKLSSQQDQGQDTFSEHQQQYQIQMDLVESKFEDHRRAKEEWESKIAPLQSELNSLINKQEKLELKKDRLSGDCRHLDTEVSEMIANEVARRKELRDLKLERRHKLQEEFSDSINKMDHSVEETKRQTTTILQATGSSRM</sequence>
<accession>A0A060SZK9</accession>
<feature type="region of interest" description="Disordered" evidence="2">
    <location>
        <begin position="643"/>
        <end position="664"/>
    </location>
</feature>
<feature type="transmembrane region" description="Helical" evidence="3">
    <location>
        <begin position="80"/>
        <end position="98"/>
    </location>
</feature>
<feature type="transmembrane region" description="Helical" evidence="3">
    <location>
        <begin position="209"/>
        <end position="228"/>
    </location>
</feature>
<dbReference type="EMBL" id="HG937693">
    <property type="protein sequence ID" value="CDP34285.1"/>
    <property type="molecule type" value="Genomic_DNA"/>
</dbReference>
<dbReference type="AlphaFoldDB" id="A0A060SZK9"/>
<feature type="compositionally biased region" description="Polar residues" evidence="2">
    <location>
        <begin position="651"/>
        <end position="664"/>
    </location>
</feature>
<keyword evidence="3" id="KW-0812">Transmembrane</keyword>
<protein>
    <submittedName>
        <fullName evidence="4">ARAD1C08932p</fullName>
    </submittedName>
</protein>
<proteinExistence type="predicted"/>
<feature type="region of interest" description="Disordered" evidence="2">
    <location>
        <begin position="315"/>
        <end position="335"/>
    </location>
</feature>
<reference evidence="4" key="1">
    <citation type="submission" date="2014-02" db="EMBL/GenBank/DDBJ databases">
        <authorList>
            <person name="Genoscope - CEA"/>
        </authorList>
    </citation>
    <scope>NUCLEOTIDE SEQUENCE</scope>
    <source>
        <strain evidence="4">LS3</strain>
    </source>
</reference>
<evidence type="ECO:0000256" key="2">
    <source>
        <dbReference type="SAM" id="MobiDB-lite"/>
    </source>
</evidence>
<reference evidence="4" key="2">
    <citation type="submission" date="2014-06" db="EMBL/GenBank/DDBJ databases">
        <title>The complete genome of Blastobotrys (Arxula) adeninivorans LS3 - a yeast of biotechnological interest.</title>
        <authorList>
            <person name="Kunze G."/>
            <person name="Gaillardin C."/>
            <person name="Czernicka M."/>
            <person name="Durrens P."/>
            <person name="Martin T."/>
            <person name="Boer E."/>
            <person name="Gabaldon T."/>
            <person name="Cruz J."/>
            <person name="Talla E."/>
            <person name="Marck C."/>
            <person name="Goffeau A."/>
            <person name="Barbe V."/>
            <person name="Baret P."/>
            <person name="Baronian K."/>
            <person name="Beier S."/>
            <person name="Bleykasten C."/>
            <person name="Bode R."/>
            <person name="Casaregola S."/>
            <person name="Despons L."/>
            <person name="Fairhead C."/>
            <person name="Giersberg M."/>
            <person name="Gierski P."/>
            <person name="Hahnel U."/>
            <person name="Hartmann A."/>
            <person name="Jankowska D."/>
            <person name="Jubin C."/>
            <person name="Jung P."/>
            <person name="Lafontaine I."/>
            <person name="Leh-Louis V."/>
            <person name="Lemaire M."/>
            <person name="Marcet-Houben M."/>
            <person name="Mascher M."/>
            <person name="Morel G."/>
            <person name="Richard G.-F."/>
            <person name="Riechen J."/>
            <person name="Sacerdot C."/>
            <person name="Sarkar A."/>
            <person name="Savel G."/>
            <person name="Schacherer J."/>
            <person name="Sherman D."/>
            <person name="Straub M.-L."/>
            <person name="Stein N."/>
            <person name="Thierry A."/>
            <person name="Trautwein-Schult A."/>
            <person name="Westhof E."/>
            <person name="Worch S."/>
            <person name="Dujon B."/>
            <person name="Souciet J.-L."/>
            <person name="Wincker P."/>
            <person name="Scholz U."/>
            <person name="Neuveglise N."/>
        </authorList>
    </citation>
    <scope>NUCLEOTIDE SEQUENCE</scope>
    <source>
        <strain evidence="4">LS3</strain>
    </source>
</reference>
<gene>
    <name evidence="4" type="ORF">GNLVRS02_ARAD1C08932g</name>
</gene>
<feature type="transmembrane region" description="Helical" evidence="3">
    <location>
        <begin position="21"/>
        <end position="47"/>
    </location>
</feature>